<dbReference type="Proteomes" id="UP000018144">
    <property type="component" value="Unassembled WGS sequence"/>
</dbReference>
<feature type="compositionally biased region" description="Basic residues" evidence="1">
    <location>
        <begin position="43"/>
        <end position="52"/>
    </location>
</feature>
<feature type="compositionally biased region" description="Basic and acidic residues" evidence="1">
    <location>
        <begin position="108"/>
        <end position="118"/>
    </location>
</feature>
<evidence type="ECO:0000256" key="1">
    <source>
        <dbReference type="SAM" id="MobiDB-lite"/>
    </source>
</evidence>
<feature type="region of interest" description="Disordered" evidence="1">
    <location>
        <begin position="79"/>
        <end position="159"/>
    </location>
</feature>
<feature type="region of interest" description="Disordered" evidence="1">
    <location>
        <begin position="201"/>
        <end position="223"/>
    </location>
</feature>
<feature type="compositionally biased region" description="Acidic residues" evidence="1">
    <location>
        <begin position="131"/>
        <end position="159"/>
    </location>
</feature>
<dbReference type="EMBL" id="HF936042">
    <property type="protein sequence ID" value="CCX33274.1"/>
    <property type="molecule type" value="Genomic_DNA"/>
</dbReference>
<name>U4LMB5_PYROM</name>
<protein>
    <submittedName>
        <fullName evidence="2">Uncharacterized protein</fullName>
    </submittedName>
</protein>
<gene>
    <name evidence="2" type="ORF">PCON_14314</name>
</gene>
<keyword evidence="3" id="KW-1185">Reference proteome</keyword>
<evidence type="ECO:0000313" key="2">
    <source>
        <dbReference type="EMBL" id="CCX33274.1"/>
    </source>
</evidence>
<sequence>MARKLTSRPGQTHRVLAPRTNLQQVPAPAIPTKAPRSQPAAHRVTKFPHHQTRITTKAPRNLPSFQHLVANSLANGTANYHGAVKVPPPRRNPGHKARKETQQGQKAPEIRGEPERLFYEPYSTSYKSDSETSEDFGDNEMDEDSEDYDTDDDSVTEGEEYISFYQENNTHPPSDSDINYTSIYNFSGGLDPQRLRFRHETEAFHRQSGRKASSASEAQQVWR</sequence>
<proteinExistence type="predicted"/>
<accession>U4LMB5</accession>
<organism evidence="2 3">
    <name type="scientific">Pyronema omphalodes (strain CBS 100304)</name>
    <name type="common">Pyronema confluens</name>
    <dbReference type="NCBI Taxonomy" id="1076935"/>
    <lineage>
        <taxon>Eukaryota</taxon>
        <taxon>Fungi</taxon>
        <taxon>Dikarya</taxon>
        <taxon>Ascomycota</taxon>
        <taxon>Pezizomycotina</taxon>
        <taxon>Pezizomycetes</taxon>
        <taxon>Pezizales</taxon>
        <taxon>Pyronemataceae</taxon>
        <taxon>Pyronema</taxon>
    </lineage>
</organism>
<feature type="compositionally biased region" description="Polar residues" evidence="1">
    <location>
        <begin position="210"/>
        <end position="223"/>
    </location>
</feature>
<feature type="region of interest" description="Disordered" evidence="1">
    <location>
        <begin position="1"/>
        <end position="61"/>
    </location>
</feature>
<evidence type="ECO:0000313" key="3">
    <source>
        <dbReference type="Proteomes" id="UP000018144"/>
    </source>
</evidence>
<reference evidence="2 3" key="1">
    <citation type="journal article" date="2013" name="PLoS Genet.">
        <title>The genome and development-dependent transcriptomes of Pyronema confluens: a window into fungal evolution.</title>
        <authorList>
            <person name="Traeger S."/>
            <person name="Altegoer F."/>
            <person name="Freitag M."/>
            <person name="Gabaldon T."/>
            <person name="Kempken F."/>
            <person name="Kumar A."/>
            <person name="Marcet-Houben M."/>
            <person name="Poggeler S."/>
            <person name="Stajich J.E."/>
            <person name="Nowrousian M."/>
        </authorList>
    </citation>
    <scope>NUCLEOTIDE SEQUENCE [LARGE SCALE GENOMIC DNA]</scope>
    <source>
        <strain evidence="3">CBS 100304</strain>
        <tissue evidence="2">Vegetative mycelium</tissue>
    </source>
</reference>
<dbReference type="AlphaFoldDB" id="U4LMB5"/>